<keyword evidence="3" id="KW-1185">Reference proteome</keyword>
<accession>A0ABW9YB72</accession>
<proteinExistence type="predicted"/>
<keyword evidence="1" id="KW-0812">Transmembrane</keyword>
<gene>
    <name evidence="2" type="ORF">GU920_17330</name>
</gene>
<feature type="transmembrane region" description="Helical" evidence="1">
    <location>
        <begin position="12"/>
        <end position="30"/>
    </location>
</feature>
<name>A0ABW9YB72_9RHOB</name>
<keyword evidence="1" id="KW-1133">Transmembrane helix</keyword>
<evidence type="ECO:0000313" key="3">
    <source>
        <dbReference type="Proteomes" id="UP001517376"/>
    </source>
</evidence>
<reference evidence="3" key="1">
    <citation type="submission" date="2020-01" db="EMBL/GenBank/DDBJ databases">
        <title>Sphingomonas sp. strain CSW-10.</title>
        <authorList>
            <person name="Chen W.-M."/>
        </authorList>
    </citation>
    <scope>NUCLEOTIDE SEQUENCE [LARGE SCALE GENOMIC DNA]</scope>
    <source>
        <strain evidence="3">CCP-1</strain>
    </source>
</reference>
<sequence>MSSVFARLPSYQFFAIIVAGVLALYAMGYFDPVPEQSDDPSGTYLYYGPEGETRPAPGATAAEQAAAATALANSDYFGALAIGPGGRQGVWTGARKPELARAYALALCGDDCRVVAERLPLHRDPSRSEPVLTRAMAQGIATRSMLSEGTVAVGGANAWGADFLGKRRRSAGFMRDAAEDCEARRATEPLADTPLSEPCRVLRVTGIEDLRPRPQLYPAAFTIAPTEIAPATRSHVIHLAGGPKLWLQPYLPKGLHGTHAANGGDGGETVREAGWPEAGREIALLFCETQRRPSEGPCAVTHMNVPVEKMEGVLPVPPDVYSAFQHWQATKGPGAFALSPYGVWGSSHDMPDASAAIQRAADWCWYHSRRTWVYRKVNDAFLDPAIPCRIIAIRDR</sequence>
<comment type="caution">
    <text evidence="2">The sequence shown here is derived from an EMBL/GenBank/DDBJ whole genome shotgun (WGS) entry which is preliminary data.</text>
</comment>
<evidence type="ECO:0000256" key="1">
    <source>
        <dbReference type="SAM" id="Phobius"/>
    </source>
</evidence>
<keyword evidence="1" id="KW-0472">Membrane</keyword>
<protein>
    <submittedName>
        <fullName evidence="2">Uncharacterized protein</fullName>
    </submittedName>
</protein>
<dbReference type="Proteomes" id="UP001517376">
    <property type="component" value="Unassembled WGS sequence"/>
</dbReference>
<evidence type="ECO:0000313" key="2">
    <source>
        <dbReference type="EMBL" id="NBE09311.1"/>
    </source>
</evidence>
<organism evidence="2 3">
    <name type="scientific">Paragemmobacter ruber</name>
    <dbReference type="NCBI Taxonomy" id="1985673"/>
    <lineage>
        <taxon>Bacteria</taxon>
        <taxon>Pseudomonadati</taxon>
        <taxon>Pseudomonadota</taxon>
        <taxon>Alphaproteobacteria</taxon>
        <taxon>Rhodobacterales</taxon>
        <taxon>Paracoccaceae</taxon>
        <taxon>Paragemmobacter</taxon>
    </lineage>
</organism>
<dbReference type="RefSeq" id="WP_161768369.1">
    <property type="nucleotide sequence ID" value="NZ_JAAATW010000004.1"/>
</dbReference>
<dbReference type="EMBL" id="JAAATW010000004">
    <property type="protein sequence ID" value="NBE09311.1"/>
    <property type="molecule type" value="Genomic_DNA"/>
</dbReference>